<sequence length="127" mass="14154">MEGPPAASASGLPTNLMLGIQRLAPGSEKGTMTQLRSHGSPGFKEILFFFLQQIRRLAGVLSFICSFISCTFKKHQRKTSTRHVFHCEAEPLSLGVPYACRRPPASTWTWTRFLGELGTWRDVKDTA</sequence>
<gene>
    <name evidence="1" type="ORF">mRhiFer1_008300</name>
</gene>
<dbReference type="EMBL" id="JACAGC010000012">
    <property type="protein sequence ID" value="KAF6327596.1"/>
    <property type="molecule type" value="Genomic_DNA"/>
</dbReference>
<evidence type="ECO:0000313" key="2">
    <source>
        <dbReference type="Proteomes" id="UP000585614"/>
    </source>
</evidence>
<reference evidence="1 2" key="1">
    <citation type="journal article" date="2020" name="Nature">
        <title>Six reference-quality genomes reveal evolution of bat adaptations.</title>
        <authorList>
            <person name="Jebb D."/>
            <person name="Huang Z."/>
            <person name="Pippel M."/>
            <person name="Hughes G.M."/>
            <person name="Lavrichenko K."/>
            <person name="Devanna P."/>
            <person name="Winkler S."/>
            <person name="Jermiin L.S."/>
            <person name="Skirmuntt E.C."/>
            <person name="Katzourakis A."/>
            <person name="Burkitt-Gray L."/>
            <person name="Ray D.A."/>
            <person name="Sullivan K.A.M."/>
            <person name="Roscito J.G."/>
            <person name="Kirilenko B.M."/>
            <person name="Davalos L.M."/>
            <person name="Corthals A.P."/>
            <person name="Power M.L."/>
            <person name="Jones G."/>
            <person name="Ransome R.D."/>
            <person name="Dechmann D.K.N."/>
            <person name="Locatelli A.G."/>
            <person name="Puechmaille S.J."/>
            <person name="Fedrigo O."/>
            <person name="Jarvis E.D."/>
            <person name="Hiller M."/>
            <person name="Vernes S.C."/>
            <person name="Myers E.W."/>
            <person name="Teeling E.C."/>
        </authorList>
    </citation>
    <scope>NUCLEOTIDE SEQUENCE [LARGE SCALE GENOMIC DNA]</scope>
    <source>
        <strain evidence="1">MRhiFer1</strain>
        <tissue evidence="1">Lung</tissue>
    </source>
</reference>
<dbReference type="AlphaFoldDB" id="A0A7J7VRF6"/>
<name>A0A7J7VRF6_RHIFE</name>
<accession>A0A7J7VRF6</accession>
<dbReference type="Proteomes" id="UP000585614">
    <property type="component" value="Unassembled WGS sequence"/>
</dbReference>
<protein>
    <submittedName>
        <fullName evidence="1">Uncharacterized protein</fullName>
    </submittedName>
</protein>
<evidence type="ECO:0000313" key="1">
    <source>
        <dbReference type="EMBL" id="KAF6327596.1"/>
    </source>
</evidence>
<comment type="caution">
    <text evidence="1">The sequence shown here is derived from an EMBL/GenBank/DDBJ whole genome shotgun (WGS) entry which is preliminary data.</text>
</comment>
<proteinExistence type="predicted"/>
<organism evidence="1 2">
    <name type="scientific">Rhinolophus ferrumequinum</name>
    <name type="common">Greater horseshoe bat</name>
    <dbReference type="NCBI Taxonomy" id="59479"/>
    <lineage>
        <taxon>Eukaryota</taxon>
        <taxon>Metazoa</taxon>
        <taxon>Chordata</taxon>
        <taxon>Craniata</taxon>
        <taxon>Vertebrata</taxon>
        <taxon>Euteleostomi</taxon>
        <taxon>Mammalia</taxon>
        <taxon>Eutheria</taxon>
        <taxon>Laurasiatheria</taxon>
        <taxon>Chiroptera</taxon>
        <taxon>Yinpterochiroptera</taxon>
        <taxon>Rhinolophoidea</taxon>
        <taxon>Rhinolophidae</taxon>
        <taxon>Rhinolophinae</taxon>
        <taxon>Rhinolophus</taxon>
    </lineage>
</organism>